<dbReference type="SUPFAM" id="SSF51445">
    <property type="entry name" value="(Trans)glycosidases"/>
    <property type="match status" value="1"/>
</dbReference>
<dbReference type="PANTHER" id="PTHR22762:SF89">
    <property type="entry name" value="ALPHA-XYLOSIDASE"/>
    <property type="match status" value="1"/>
</dbReference>
<dbReference type="Pfam" id="PF21365">
    <property type="entry name" value="Glyco_hydro_31_3rd"/>
    <property type="match status" value="1"/>
</dbReference>
<dbReference type="InterPro" id="IPR000322">
    <property type="entry name" value="Glyco_hydro_31_TIM"/>
</dbReference>
<name>A0A9P9FHQ0_9HYPO</name>
<dbReference type="OrthoDB" id="1334205at2759"/>
<feature type="domain" description="Glycoside hydrolase family 31 TIM barrel" evidence="5">
    <location>
        <begin position="218"/>
        <end position="521"/>
    </location>
</feature>
<evidence type="ECO:0000313" key="8">
    <source>
        <dbReference type="Proteomes" id="UP000738349"/>
    </source>
</evidence>
<dbReference type="Gene3D" id="2.60.40.1180">
    <property type="entry name" value="Golgi alpha-mannosidase II"/>
    <property type="match status" value="1"/>
</dbReference>
<dbReference type="EC" id="3.2.1.20" evidence="3"/>
<keyword evidence="8" id="KW-1185">Reference proteome</keyword>
<dbReference type="AlphaFoldDB" id="A0A9P9FHQ0"/>
<evidence type="ECO:0000313" key="7">
    <source>
        <dbReference type="EMBL" id="KAH7161163.1"/>
    </source>
</evidence>
<dbReference type="SUPFAM" id="SSF51011">
    <property type="entry name" value="Glycosyl hydrolase domain"/>
    <property type="match status" value="1"/>
</dbReference>
<evidence type="ECO:0000256" key="3">
    <source>
        <dbReference type="ARBA" id="ARBA00012741"/>
    </source>
</evidence>
<proteinExistence type="inferred from homology"/>
<reference evidence="7" key="1">
    <citation type="journal article" date="2021" name="Nat. Commun.">
        <title>Genetic determinants of endophytism in the Arabidopsis root mycobiome.</title>
        <authorList>
            <person name="Mesny F."/>
            <person name="Miyauchi S."/>
            <person name="Thiergart T."/>
            <person name="Pickel B."/>
            <person name="Atanasova L."/>
            <person name="Karlsson M."/>
            <person name="Huettel B."/>
            <person name="Barry K.W."/>
            <person name="Haridas S."/>
            <person name="Chen C."/>
            <person name="Bauer D."/>
            <person name="Andreopoulos W."/>
            <person name="Pangilinan J."/>
            <person name="LaButti K."/>
            <person name="Riley R."/>
            <person name="Lipzen A."/>
            <person name="Clum A."/>
            <person name="Drula E."/>
            <person name="Henrissat B."/>
            <person name="Kohler A."/>
            <person name="Grigoriev I.V."/>
            <person name="Martin F.M."/>
            <person name="Hacquard S."/>
        </authorList>
    </citation>
    <scope>NUCLEOTIDE SEQUENCE</scope>
    <source>
        <strain evidence="7">MPI-CAGE-AT-0147</strain>
    </source>
</reference>
<evidence type="ECO:0000256" key="1">
    <source>
        <dbReference type="ARBA" id="ARBA00001657"/>
    </source>
</evidence>
<dbReference type="CDD" id="cd06595">
    <property type="entry name" value="GH31_u1"/>
    <property type="match status" value="1"/>
</dbReference>
<comment type="similarity">
    <text evidence="2 4">Belongs to the glycosyl hydrolase 31 family.</text>
</comment>
<dbReference type="InterPro" id="IPR013780">
    <property type="entry name" value="Glyco_hydro_b"/>
</dbReference>
<evidence type="ECO:0000259" key="5">
    <source>
        <dbReference type="Pfam" id="PF01055"/>
    </source>
</evidence>
<dbReference type="EMBL" id="JAGMUV010000004">
    <property type="protein sequence ID" value="KAH7161163.1"/>
    <property type="molecule type" value="Genomic_DNA"/>
</dbReference>
<sequence length="819" mass="92296">MPSLGAVSVQTRPIQLTSIILITMDKYKFPCDPIADSASIVIGLQYRFTILSDFAARYEWAEDGVFEDRASTFAINRKFPTPQFTVTDSRDELTISTPSFHLTYDKKRFSANGLHVSFRAKTSLWGAEWRYGASADDTNLGGTARTLDGVDGRCDMGLGILSRSGYACIDDSDSMLFDGHGFVAPRRSGHRIDGYLFSYGFNYQGAMKAYYAIAGPQPQVPRWALGNWWSRYHAYTAQEYLDLIDNFSEEGVPLSVGVIDMDWHIVKGDNVPHAGWTGYTWNRELFPDPDAFGKALRDRKLKVTLNDHPHAGIASHEDVYEKMAKYLGHDTTNKAPILFNPTSPKFMDAYLNILHRDLEKNCDFWWIDWQQGSSSAIPGVDPLWVLNHFHYLDNAQIENDDKPLIFSRYAGPGSHRYPVGFSGDSVTTWESLRFQPEFTATASNIGYGWWSHDIGGHYGGYRDDELATRWVQLGVFSPILRLHSSHSPWSSKEPWNFREEFRQVMVQSMRLRHRLIPYIYSVNVTQGLPLVQPLYWRFPEQEEAYRKPNEYFFGSSLVVAPVVHPRDRRTNRAAVDVWVPPSRHVDLLTGSVYDGDREITLYRDIHQVPMLAPQGSIVPIAQELQPENGCPNPSGLNPLVVVGKDSEFTVVEDKHDDLDGTAPINTMREIKIEYNQATGKLTFPASNKSWRIKFVTLFQDPASVSVLVDGSKIEAKVTKEERGITPGLKVEIPKASREDAVVVISLGPDPQLSVIDPTTRIKSLLLDYQVDFSIKDQIWAVCQSSRPTTVKAGMLVGLGLDKEVLGPILELIVADSRLK</sequence>
<evidence type="ECO:0000256" key="4">
    <source>
        <dbReference type="RuleBase" id="RU361185"/>
    </source>
</evidence>
<dbReference type="PANTHER" id="PTHR22762">
    <property type="entry name" value="ALPHA-GLUCOSIDASE"/>
    <property type="match status" value="1"/>
</dbReference>
<gene>
    <name evidence="7" type="ORF">EDB81DRAFT_879498</name>
</gene>
<comment type="catalytic activity">
    <reaction evidence="1">
        <text>Hydrolysis of terminal, non-reducing (1-&gt;4)-linked alpha-D-glucose residues with release of alpha-D-glucose.</text>
        <dbReference type="EC" id="3.2.1.20"/>
    </reaction>
</comment>
<dbReference type="InterPro" id="IPR017853">
    <property type="entry name" value="GH"/>
</dbReference>
<protein>
    <recommendedName>
        <fullName evidence="3">alpha-glucosidase</fullName>
        <ecNumber evidence="3">3.2.1.20</ecNumber>
    </recommendedName>
</protein>
<evidence type="ECO:0000256" key="2">
    <source>
        <dbReference type="ARBA" id="ARBA00007806"/>
    </source>
</evidence>
<keyword evidence="4" id="KW-0378">Hydrolase</keyword>
<dbReference type="GO" id="GO:0004558">
    <property type="term" value="F:alpha-1,4-glucosidase activity"/>
    <property type="evidence" value="ECO:0007669"/>
    <property type="project" value="UniProtKB-EC"/>
</dbReference>
<comment type="caution">
    <text evidence="7">The sequence shown here is derived from an EMBL/GenBank/DDBJ whole genome shotgun (WGS) entry which is preliminary data.</text>
</comment>
<keyword evidence="4" id="KW-0326">Glycosidase</keyword>
<dbReference type="Gene3D" id="2.60.40.1760">
    <property type="entry name" value="glycosyl hydrolase (family 31)"/>
    <property type="match status" value="1"/>
</dbReference>
<dbReference type="Proteomes" id="UP000738349">
    <property type="component" value="Unassembled WGS sequence"/>
</dbReference>
<dbReference type="GO" id="GO:0005975">
    <property type="term" value="P:carbohydrate metabolic process"/>
    <property type="evidence" value="ECO:0007669"/>
    <property type="project" value="InterPro"/>
</dbReference>
<dbReference type="GO" id="GO:0006491">
    <property type="term" value="P:N-glycan processing"/>
    <property type="evidence" value="ECO:0007669"/>
    <property type="project" value="TreeGrafter"/>
</dbReference>
<evidence type="ECO:0000259" key="6">
    <source>
        <dbReference type="Pfam" id="PF21365"/>
    </source>
</evidence>
<dbReference type="Gene3D" id="3.20.20.80">
    <property type="entry name" value="Glycosidases"/>
    <property type="match status" value="1"/>
</dbReference>
<dbReference type="Pfam" id="PF01055">
    <property type="entry name" value="Glyco_hydro_31_2nd"/>
    <property type="match status" value="1"/>
</dbReference>
<organism evidence="7 8">
    <name type="scientific">Dactylonectria macrodidyma</name>
    <dbReference type="NCBI Taxonomy" id="307937"/>
    <lineage>
        <taxon>Eukaryota</taxon>
        <taxon>Fungi</taxon>
        <taxon>Dikarya</taxon>
        <taxon>Ascomycota</taxon>
        <taxon>Pezizomycotina</taxon>
        <taxon>Sordariomycetes</taxon>
        <taxon>Hypocreomycetidae</taxon>
        <taxon>Hypocreales</taxon>
        <taxon>Nectriaceae</taxon>
        <taxon>Dactylonectria</taxon>
    </lineage>
</organism>
<feature type="domain" description="Glycosyl hydrolase family 31 C-terminal" evidence="6">
    <location>
        <begin position="527"/>
        <end position="618"/>
    </location>
</feature>
<dbReference type="InterPro" id="IPR048395">
    <property type="entry name" value="Glyco_hydro_31_C"/>
</dbReference>
<accession>A0A9P9FHQ0</accession>